<comment type="caution">
    <text evidence="4">The sequence shown here is derived from an EMBL/GenBank/DDBJ whole genome shotgun (WGS) entry which is preliminary data.</text>
</comment>
<feature type="transmembrane region" description="Helical" evidence="2">
    <location>
        <begin position="244"/>
        <end position="268"/>
    </location>
</feature>
<name>A0A1R1PJB3_ZANCU</name>
<evidence type="ECO:0000256" key="1">
    <source>
        <dbReference type="ARBA" id="ARBA00022468"/>
    </source>
</evidence>
<dbReference type="GO" id="GO:0005096">
    <property type="term" value="F:GTPase activator activity"/>
    <property type="evidence" value="ECO:0007669"/>
    <property type="project" value="UniProtKB-KW"/>
</dbReference>
<evidence type="ECO:0000259" key="3">
    <source>
        <dbReference type="PROSITE" id="PS50086"/>
    </source>
</evidence>
<gene>
    <name evidence="4" type="ORF">AX774_g5512</name>
</gene>
<dbReference type="EMBL" id="LSSK01001004">
    <property type="protein sequence ID" value="OMH81046.1"/>
    <property type="molecule type" value="Genomic_DNA"/>
</dbReference>
<evidence type="ECO:0000313" key="4">
    <source>
        <dbReference type="EMBL" id="OMH81046.1"/>
    </source>
</evidence>
<dbReference type="PROSITE" id="PS50086">
    <property type="entry name" value="TBC_RABGAP"/>
    <property type="match status" value="1"/>
</dbReference>
<organism evidence="4 5">
    <name type="scientific">Zancudomyces culisetae</name>
    <name type="common">Gut fungus</name>
    <name type="synonym">Smittium culisetae</name>
    <dbReference type="NCBI Taxonomy" id="1213189"/>
    <lineage>
        <taxon>Eukaryota</taxon>
        <taxon>Fungi</taxon>
        <taxon>Fungi incertae sedis</taxon>
        <taxon>Zoopagomycota</taxon>
        <taxon>Kickxellomycotina</taxon>
        <taxon>Harpellomycetes</taxon>
        <taxon>Harpellales</taxon>
        <taxon>Legeriomycetaceae</taxon>
        <taxon>Zancudomyces</taxon>
    </lineage>
</organism>
<dbReference type="OrthoDB" id="206700at2759"/>
<dbReference type="Gene3D" id="1.10.472.80">
    <property type="entry name" value="Ypt/Rab-GAP domain of gyp1p, domain 3"/>
    <property type="match status" value="1"/>
</dbReference>
<dbReference type="InterPro" id="IPR035969">
    <property type="entry name" value="Rab-GAP_TBC_sf"/>
</dbReference>
<dbReference type="Proteomes" id="UP000188320">
    <property type="component" value="Unassembled WGS sequence"/>
</dbReference>
<dbReference type="GO" id="GO:0006888">
    <property type="term" value="P:endoplasmic reticulum to Golgi vesicle-mediated transport"/>
    <property type="evidence" value="ECO:0007669"/>
    <property type="project" value="TreeGrafter"/>
</dbReference>
<keyword evidence="1" id="KW-0343">GTPase activation</keyword>
<dbReference type="InterPro" id="IPR000195">
    <property type="entry name" value="Rab-GAP-TBC_dom"/>
</dbReference>
<evidence type="ECO:0000256" key="2">
    <source>
        <dbReference type="SAM" id="Phobius"/>
    </source>
</evidence>
<dbReference type="GO" id="GO:0005789">
    <property type="term" value="C:endoplasmic reticulum membrane"/>
    <property type="evidence" value="ECO:0007669"/>
    <property type="project" value="TreeGrafter"/>
</dbReference>
<dbReference type="SUPFAM" id="SSF47923">
    <property type="entry name" value="Ypt/Rab-GAP domain of gyp1p"/>
    <property type="match status" value="1"/>
</dbReference>
<dbReference type="AlphaFoldDB" id="A0A1R1PJB3"/>
<keyword evidence="5" id="KW-1185">Reference proteome</keyword>
<feature type="domain" description="Rab-GAP TBC" evidence="3">
    <location>
        <begin position="1"/>
        <end position="76"/>
    </location>
</feature>
<dbReference type="InterPro" id="IPR045913">
    <property type="entry name" value="TBC20/Gyp8-like"/>
</dbReference>
<keyword evidence="2" id="KW-0812">Transmembrane</keyword>
<dbReference type="PANTHER" id="PTHR20913:SF7">
    <property type="entry name" value="RE60063P"/>
    <property type="match status" value="1"/>
</dbReference>
<dbReference type="Pfam" id="PF00566">
    <property type="entry name" value="RabGAP-TBC"/>
    <property type="match status" value="1"/>
</dbReference>
<protein>
    <submittedName>
        <fullName evidence="4">TBC1 domain family member 20</fullName>
    </submittedName>
</protein>
<reference evidence="5" key="1">
    <citation type="submission" date="2017-01" db="EMBL/GenBank/DDBJ databases">
        <authorList>
            <person name="Wang Y."/>
            <person name="White M."/>
            <person name="Kvist S."/>
            <person name="Moncalvo J.-M."/>
        </authorList>
    </citation>
    <scope>NUCLEOTIDE SEQUENCE [LARGE SCALE GENOMIC DNA]</scope>
    <source>
        <strain evidence="5">COL-18-3</strain>
    </source>
</reference>
<evidence type="ECO:0000313" key="5">
    <source>
        <dbReference type="Proteomes" id="UP000188320"/>
    </source>
</evidence>
<proteinExistence type="predicted"/>
<accession>A0A1R1PJB3</accession>
<keyword evidence="2" id="KW-0472">Membrane</keyword>
<sequence length="274" mass="31521">MFVRRDAMACNFALITKQLQYINGILLLKKSEIADLFNELEIPPFYAISWVLTWFAHDISDFSIVARLYDFFLVHHPSAVLYVSAALVSFHWPKILNCEREFPEVHSLLSKLPKLTEESDWMSILSTAEVWMLYHPYTKLQFVTQQFLPQWSSYNTFEKTWMQLEQSNPVKLCEILDQETLFHNLQTMPDKTSRFAVVSQNINVAAPRDISLITQYVYNAFVTSLGYTPKWVTEDKNKSNYKTIVAVAAAVTTSVSAYLLMVGGQALLNKGYFG</sequence>
<dbReference type="PANTHER" id="PTHR20913">
    <property type="entry name" value="TBC1 DOMAIN FAMILY MEMBER 20/GTPASE"/>
    <property type="match status" value="1"/>
</dbReference>
<keyword evidence="2" id="KW-1133">Transmembrane helix</keyword>